<evidence type="ECO:0000256" key="8">
    <source>
        <dbReference type="RuleBase" id="RU366073"/>
    </source>
</evidence>
<evidence type="ECO:0000256" key="3">
    <source>
        <dbReference type="ARBA" id="ARBA00022723"/>
    </source>
</evidence>
<evidence type="ECO:0000313" key="11">
    <source>
        <dbReference type="EMBL" id="TKV62132.1"/>
    </source>
</evidence>
<dbReference type="InterPro" id="IPR023612">
    <property type="entry name" value="Peptidase_M4"/>
</dbReference>
<keyword evidence="4 8" id="KW-0378">Hydrolase</keyword>
<dbReference type="SUPFAM" id="SSF55486">
    <property type="entry name" value="Metalloproteases ('zincins'), catalytic domain"/>
    <property type="match status" value="1"/>
</dbReference>
<reference evidence="11 12" key="1">
    <citation type="submission" date="2019-05" db="EMBL/GenBank/DDBJ databases">
        <title>Nakamurella sp. N5BH11, whole genome shotgun sequence.</title>
        <authorList>
            <person name="Tuo L."/>
        </authorList>
    </citation>
    <scope>NUCLEOTIDE SEQUENCE [LARGE SCALE GENOMIC DNA]</scope>
    <source>
        <strain evidence="11 12">N5BH11</strain>
    </source>
</reference>
<dbReference type="InterPro" id="IPR013856">
    <property type="entry name" value="Peptidase_M4_domain"/>
</dbReference>
<evidence type="ECO:0000256" key="6">
    <source>
        <dbReference type="ARBA" id="ARBA00023049"/>
    </source>
</evidence>
<dbReference type="PANTHER" id="PTHR43579:SF1">
    <property type="entry name" value="NEUTRAL METALLOPROTEINASE"/>
    <property type="match status" value="1"/>
</dbReference>
<dbReference type="AlphaFoldDB" id="A0A4U6QPY7"/>
<evidence type="ECO:0000256" key="4">
    <source>
        <dbReference type="ARBA" id="ARBA00022801"/>
    </source>
</evidence>
<evidence type="ECO:0000256" key="2">
    <source>
        <dbReference type="ARBA" id="ARBA00022670"/>
    </source>
</evidence>
<evidence type="ECO:0000256" key="1">
    <source>
        <dbReference type="ARBA" id="ARBA00009388"/>
    </source>
</evidence>
<feature type="domain" description="Peptidase M4 C-terminal" evidence="10">
    <location>
        <begin position="149"/>
        <end position="320"/>
    </location>
</feature>
<gene>
    <name evidence="11" type="ORF">FDO65_03785</name>
</gene>
<evidence type="ECO:0000259" key="9">
    <source>
        <dbReference type="Pfam" id="PF01447"/>
    </source>
</evidence>
<dbReference type="InterPro" id="IPR052759">
    <property type="entry name" value="Metalloprotease_M4"/>
</dbReference>
<evidence type="ECO:0000256" key="5">
    <source>
        <dbReference type="ARBA" id="ARBA00022833"/>
    </source>
</evidence>
<dbReference type="EC" id="3.4.24.-" evidence="8"/>
<dbReference type="Gene3D" id="1.10.390.10">
    <property type="entry name" value="Neutral Protease Domain 2"/>
    <property type="match status" value="1"/>
</dbReference>
<keyword evidence="8" id="KW-0964">Secreted</keyword>
<proteinExistence type="inferred from homology"/>
<comment type="function">
    <text evidence="8">Extracellular zinc metalloprotease.</text>
</comment>
<dbReference type="Proteomes" id="UP000306985">
    <property type="component" value="Unassembled WGS sequence"/>
</dbReference>
<keyword evidence="6 8" id="KW-0482">Metalloprotease</keyword>
<accession>A0A4U6QPY7</accession>
<dbReference type="CDD" id="cd09597">
    <property type="entry name" value="M4_TLP"/>
    <property type="match status" value="1"/>
</dbReference>
<dbReference type="GO" id="GO:0006508">
    <property type="term" value="P:proteolysis"/>
    <property type="evidence" value="ECO:0007669"/>
    <property type="project" value="UniProtKB-KW"/>
</dbReference>
<evidence type="ECO:0000313" key="12">
    <source>
        <dbReference type="Proteomes" id="UP000306985"/>
    </source>
</evidence>
<feature type="active site" description="Proton donor" evidence="7">
    <location>
        <position position="244"/>
    </location>
</feature>
<dbReference type="Pfam" id="PF01447">
    <property type="entry name" value="Peptidase_M4"/>
    <property type="match status" value="1"/>
</dbReference>
<dbReference type="EMBL" id="SZZH01000001">
    <property type="protein sequence ID" value="TKV62132.1"/>
    <property type="molecule type" value="Genomic_DNA"/>
</dbReference>
<keyword evidence="12" id="KW-1185">Reference proteome</keyword>
<keyword evidence="5 8" id="KW-0862">Zinc</keyword>
<comment type="subcellular location">
    <subcellularLocation>
        <location evidence="8">Secreted</location>
    </subcellularLocation>
</comment>
<dbReference type="OrthoDB" id="291295at2"/>
<keyword evidence="2 8" id="KW-0645">Protease</keyword>
<protein>
    <recommendedName>
        <fullName evidence="8">Neutral metalloproteinase</fullName>
        <ecNumber evidence="8">3.4.24.-</ecNumber>
    </recommendedName>
</protein>
<dbReference type="Pfam" id="PF02868">
    <property type="entry name" value="Peptidase_M4_C"/>
    <property type="match status" value="1"/>
</dbReference>
<keyword evidence="3" id="KW-0479">Metal-binding</keyword>
<name>A0A4U6QPY7_9ACTN</name>
<dbReference type="InterPro" id="IPR027268">
    <property type="entry name" value="Peptidase_M4/M1_CTD_sf"/>
</dbReference>
<dbReference type="Gene3D" id="3.10.170.10">
    <property type="match status" value="1"/>
</dbReference>
<feature type="active site" evidence="7">
    <location>
        <position position="139"/>
    </location>
</feature>
<evidence type="ECO:0000259" key="10">
    <source>
        <dbReference type="Pfam" id="PF02868"/>
    </source>
</evidence>
<comment type="caution">
    <text evidence="11">The sequence shown here is derived from an EMBL/GenBank/DDBJ whole genome shotgun (WGS) entry which is preliminary data.</text>
</comment>
<dbReference type="PANTHER" id="PTHR43579">
    <property type="match status" value="1"/>
</dbReference>
<sequence>MSTLLTTVRLRGERGVRAEEPTLPTAAAPGAANGERSIYDCRNATNLARAVLVRSEGDAPTGDVVVNRAYDGLGDTRQYYRDVHARNSIDGAGLPLDGYVHRGRRYNNAFWDGRQMVFGDGDGEVFTDFTASLDVIAHELTHGVTEFTAALEYRNQSGALNESISDVFGSLVKQWKAGQTADQADWLIGTEVFTPGIEADALRSMKAPGTAYDNELLGKDPQPGHMDDYVQLPDTEEGDNGGVHINSGIPNRAFYLAASGIGGRSWEAPGAIWYAALLASGAQDDFATFAATTVAQAATLYGESSSEQAAVREAWAGVGITVGAAAGPTSTSTPRSVDAVAALTSAGVAAAVPSGEPVVGGLAPVVDPRDTVLAALTAEVAALSARLDQVIERLSR</sequence>
<evidence type="ECO:0000256" key="7">
    <source>
        <dbReference type="PIRSR" id="PIRSR623612-1"/>
    </source>
</evidence>
<dbReference type="GO" id="GO:0004222">
    <property type="term" value="F:metalloendopeptidase activity"/>
    <property type="evidence" value="ECO:0007669"/>
    <property type="project" value="UniProtKB-UniRule"/>
</dbReference>
<comment type="cofactor">
    <cofactor evidence="8">
        <name>Zn(2+)</name>
        <dbReference type="ChEBI" id="CHEBI:29105"/>
    </cofactor>
</comment>
<organism evidence="11 12">
    <name type="scientific">Nakamurella flava</name>
    <dbReference type="NCBI Taxonomy" id="2576308"/>
    <lineage>
        <taxon>Bacteria</taxon>
        <taxon>Bacillati</taxon>
        <taxon>Actinomycetota</taxon>
        <taxon>Actinomycetes</taxon>
        <taxon>Nakamurellales</taxon>
        <taxon>Nakamurellaceae</taxon>
        <taxon>Nakamurella</taxon>
    </lineage>
</organism>
<dbReference type="InterPro" id="IPR001570">
    <property type="entry name" value="Peptidase_M4_C_domain"/>
</dbReference>
<dbReference type="GO" id="GO:0005576">
    <property type="term" value="C:extracellular region"/>
    <property type="evidence" value="ECO:0007669"/>
    <property type="project" value="UniProtKB-SubCell"/>
</dbReference>
<comment type="similarity">
    <text evidence="1 8">Belongs to the peptidase M4 family.</text>
</comment>
<dbReference type="PRINTS" id="PR00730">
    <property type="entry name" value="THERMOLYSIN"/>
</dbReference>
<dbReference type="GO" id="GO:0046872">
    <property type="term" value="F:metal ion binding"/>
    <property type="evidence" value="ECO:0007669"/>
    <property type="project" value="UniProtKB-UniRule"/>
</dbReference>
<feature type="domain" description="Peptidase M4" evidence="9">
    <location>
        <begin position="69"/>
        <end position="146"/>
    </location>
</feature>